<name>A0A7G6T656_9HYPH</name>
<evidence type="ECO:0000313" key="4">
    <source>
        <dbReference type="Proteomes" id="UP000515465"/>
    </source>
</evidence>
<proteinExistence type="predicted"/>
<geneLocation type="plasmid" evidence="3 4">
    <name>p_1</name>
</geneLocation>
<protein>
    <submittedName>
        <fullName evidence="3">Exopolysaccharide repressor protein</fullName>
    </submittedName>
</protein>
<evidence type="ECO:0000313" key="3">
    <source>
        <dbReference type="EMBL" id="QND62238.1"/>
    </source>
</evidence>
<gene>
    <name evidence="3" type="ORF">HB778_40060</name>
</gene>
<dbReference type="Proteomes" id="UP000515465">
    <property type="component" value="Plasmid p_1"/>
</dbReference>
<evidence type="ECO:0000256" key="2">
    <source>
        <dbReference type="SAM" id="Phobius"/>
    </source>
</evidence>
<organism evidence="3 4">
    <name type="scientific">Mesorhizobium huakuii</name>
    <dbReference type="NCBI Taxonomy" id="28104"/>
    <lineage>
        <taxon>Bacteria</taxon>
        <taxon>Pseudomonadati</taxon>
        <taxon>Pseudomonadota</taxon>
        <taxon>Alphaproteobacteria</taxon>
        <taxon>Hyphomicrobiales</taxon>
        <taxon>Phyllobacteriaceae</taxon>
        <taxon>Mesorhizobium</taxon>
    </lineage>
</organism>
<keyword evidence="2" id="KW-1133">Transmembrane helix</keyword>
<reference evidence="4" key="1">
    <citation type="journal article" date="2020" name="Mol. Plant Microbe">
        <title>Rhizobial microsymbionts of the narrowly endemic Oxytropis species growing in Kamchatka are characterized by significant genetic diversity and possess a set of genes that are associated with T3SS and T6SS secretion systems and can affect the development of symbiosis.</title>
        <authorList>
            <person name="Safronova V."/>
            <person name="Guro P."/>
            <person name="Sazanova A."/>
            <person name="Kuznetsova I."/>
            <person name="Belimov A."/>
            <person name="Yakubov V."/>
            <person name="Chirak E."/>
            <person name="Afonin A."/>
            <person name="Gogolev Y."/>
            <person name="Andronov E."/>
            <person name="Tikhonovich I."/>
        </authorList>
    </citation>
    <scope>NUCLEOTIDE SEQUENCE [LARGE SCALE GENOMIC DNA]</scope>
    <source>
        <strain evidence="4">583</strain>
        <plasmid evidence="4">p_1</plasmid>
    </source>
</reference>
<feature type="region of interest" description="Disordered" evidence="1">
    <location>
        <begin position="82"/>
        <end position="107"/>
    </location>
</feature>
<keyword evidence="2" id="KW-0812">Transmembrane</keyword>
<feature type="transmembrane region" description="Helical" evidence="2">
    <location>
        <begin position="30"/>
        <end position="55"/>
    </location>
</feature>
<dbReference type="Pfam" id="PF11089">
    <property type="entry name" value="SyrA"/>
    <property type="match status" value="1"/>
</dbReference>
<dbReference type="InterPro" id="IPR024239">
    <property type="entry name" value="SyrA"/>
</dbReference>
<keyword evidence="3" id="KW-0614">Plasmid</keyword>
<dbReference type="EMBL" id="CP050299">
    <property type="protein sequence ID" value="QND62238.1"/>
    <property type="molecule type" value="Genomic_DNA"/>
</dbReference>
<dbReference type="AlphaFoldDB" id="A0A7G6T656"/>
<evidence type="ECO:0000256" key="1">
    <source>
        <dbReference type="SAM" id="MobiDB-lite"/>
    </source>
</evidence>
<keyword evidence="2" id="KW-0472">Membrane</keyword>
<accession>A0A7G6T656</accession>
<sequence>MPFRIFCAVFVLVLCSNALAVYFASHSIRLVVVTTLACSLLLQVGYFASVLFLIWRSGCASRAGQRAEHFGSCKEVRCQPTDHDEVRNESSDVPQLGPAFPCPGEAS</sequence>